<feature type="signal peptide" evidence="8">
    <location>
        <begin position="1"/>
        <end position="18"/>
    </location>
</feature>
<keyword evidence="3" id="KW-0964">Secreted</keyword>
<evidence type="ECO:0000256" key="5">
    <source>
        <dbReference type="ARBA" id="ARBA00022588"/>
    </source>
</evidence>
<keyword evidence="5" id="KW-0399">Innate immunity</keyword>
<feature type="domain" description="Attacin C-terminal" evidence="9">
    <location>
        <begin position="64"/>
        <end position="147"/>
    </location>
</feature>
<evidence type="ECO:0000313" key="11">
    <source>
        <dbReference type="Proteomes" id="UP001152799"/>
    </source>
</evidence>
<dbReference type="OrthoDB" id="8117451at2759"/>
<keyword evidence="6" id="KW-0391">Immunity</keyword>
<dbReference type="Proteomes" id="UP001152799">
    <property type="component" value="Chromosome 4"/>
</dbReference>
<evidence type="ECO:0000256" key="1">
    <source>
        <dbReference type="ARBA" id="ARBA00004613"/>
    </source>
</evidence>
<proteinExistence type="inferred from homology"/>
<keyword evidence="7" id="KW-0044">Antibiotic</keyword>
<dbReference type="GO" id="GO:0005576">
    <property type="term" value="C:extracellular region"/>
    <property type="evidence" value="ECO:0007669"/>
    <property type="project" value="UniProtKB-SubCell"/>
</dbReference>
<evidence type="ECO:0000259" key="9">
    <source>
        <dbReference type="Pfam" id="PF03769"/>
    </source>
</evidence>
<comment type="similarity">
    <text evidence="2">Belongs to the attacin/sarcotoxin-2 family.</text>
</comment>
<gene>
    <name evidence="10" type="ORF">CEUTPL_LOCUS7980</name>
</gene>
<feature type="chain" id="PRO_5040383084" description="Attacin C-terminal domain-containing protein" evidence="8">
    <location>
        <begin position="19"/>
        <end position="147"/>
    </location>
</feature>
<name>A0A9N9MUN3_9CUCU</name>
<dbReference type="GO" id="GO:0042742">
    <property type="term" value="P:defense response to bacterium"/>
    <property type="evidence" value="ECO:0007669"/>
    <property type="project" value="UniProtKB-KW"/>
</dbReference>
<evidence type="ECO:0000256" key="7">
    <source>
        <dbReference type="ARBA" id="ARBA00023022"/>
    </source>
</evidence>
<accession>A0A9N9MUN3</accession>
<reference evidence="10" key="1">
    <citation type="submission" date="2022-01" db="EMBL/GenBank/DDBJ databases">
        <authorList>
            <person name="King R."/>
        </authorList>
    </citation>
    <scope>NUCLEOTIDE SEQUENCE</scope>
</reference>
<dbReference type="EMBL" id="OU892280">
    <property type="protein sequence ID" value="CAG9767415.1"/>
    <property type="molecule type" value="Genomic_DNA"/>
</dbReference>
<dbReference type="AlphaFoldDB" id="A0A9N9MUN3"/>
<evidence type="ECO:0000313" key="10">
    <source>
        <dbReference type="EMBL" id="CAG9767415.1"/>
    </source>
</evidence>
<comment type="subcellular location">
    <subcellularLocation>
        <location evidence="1">Secreted</location>
    </subcellularLocation>
</comment>
<evidence type="ECO:0000256" key="4">
    <source>
        <dbReference type="ARBA" id="ARBA00022529"/>
    </source>
</evidence>
<organism evidence="10 11">
    <name type="scientific">Ceutorhynchus assimilis</name>
    <name type="common">cabbage seed weevil</name>
    <dbReference type="NCBI Taxonomy" id="467358"/>
    <lineage>
        <taxon>Eukaryota</taxon>
        <taxon>Metazoa</taxon>
        <taxon>Ecdysozoa</taxon>
        <taxon>Arthropoda</taxon>
        <taxon>Hexapoda</taxon>
        <taxon>Insecta</taxon>
        <taxon>Pterygota</taxon>
        <taxon>Neoptera</taxon>
        <taxon>Endopterygota</taxon>
        <taxon>Coleoptera</taxon>
        <taxon>Polyphaga</taxon>
        <taxon>Cucujiformia</taxon>
        <taxon>Curculionidae</taxon>
        <taxon>Ceutorhynchinae</taxon>
        <taxon>Ceutorhynchus</taxon>
    </lineage>
</organism>
<keyword evidence="4" id="KW-0929">Antimicrobial</keyword>
<keyword evidence="11" id="KW-1185">Reference proteome</keyword>
<protein>
    <recommendedName>
        <fullName evidence="9">Attacin C-terminal domain-containing protein</fullName>
    </recommendedName>
</protein>
<dbReference type="InterPro" id="IPR005521">
    <property type="entry name" value="Attacin_C"/>
</dbReference>
<evidence type="ECO:0000256" key="8">
    <source>
        <dbReference type="SAM" id="SignalP"/>
    </source>
</evidence>
<dbReference type="GO" id="GO:0045087">
    <property type="term" value="P:innate immune response"/>
    <property type="evidence" value="ECO:0007669"/>
    <property type="project" value="UniProtKB-KW"/>
</dbReference>
<sequence length="147" mass="15828">MVKFVVIFSVALLAVASALPVMVQDDQGQQYYLEPVDLLSRHRRDEPRLPGPNDPKAFGQYGANGKTQGGFLSYQNPDGSGLSVGHGHHNGFGHTVSVDGAYPIWSSKNGFGQSTVNLGAGATNHYGGWPGNMNLDKRVGLSFNHRF</sequence>
<dbReference type="Pfam" id="PF03769">
    <property type="entry name" value="Attacin_C"/>
    <property type="match status" value="1"/>
</dbReference>
<keyword evidence="8" id="KW-0732">Signal</keyword>
<evidence type="ECO:0000256" key="6">
    <source>
        <dbReference type="ARBA" id="ARBA00022859"/>
    </source>
</evidence>
<evidence type="ECO:0000256" key="2">
    <source>
        <dbReference type="ARBA" id="ARBA00007550"/>
    </source>
</evidence>
<evidence type="ECO:0000256" key="3">
    <source>
        <dbReference type="ARBA" id="ARBA00022525"/>
    </source>
</evidence>